<comment type="caution">
    <text evidence="8">The sequence shown here is derived from an EMBL/GenBank/DDBJ whole genome shotgun (WGS) entry which is preliminary data.</text>
</comment>
<dbReference type="InterPro" id="IPR023845">
    <property type="entry name" value="DUF3817_TM"/>
</dbReference>
<feature type="domain" description="DUF3817" evidence="7">
    <location>
        <begin position="22"/>
        <end position="108"/>
    </location>
</feature>
<dbReference type="NCBIfam" id="TIGR03954">
    <property type="entry name" value="integ_memb_HG"/>
    <property type="match status" value="1"/>
</dbReference>
<dbReference type="EMBL" id="JBHSWJ010000002">
    <property type="protein sequence ID" value="MFC6714497.1"/>
    <property type="molecule type" value="Genomic_DNA"/>
</dbReference>
<evidence type="ECO:0000259" key="7">
    <source>
        <dbReference type="Pfam" id="PF12823"/>
    </source>
</evidence>
<evidence type="ECO:0000313" key="9">
    <source>
        <dbReference type="Proteomes" id="UP001596356"/>
    </source>
</evidence>
<sequence>MTLDAPRSLPVEGTDAAGTPRQIFRFVAMAEAVSWTLLIGGMILRAATGNQIGVRVGGGIHGFVFLAFVVVTALVAVNQRWRLPTVLLALVSSVIPWATVPAEIHLQRRGLLEGDWRRTPTRDPRNQRPADRLLRALLARPVAAAAVWLAVVAAVFVVLLIVGPPFGKNG</sequence>
<keyword evidence="9" id="KW-1185">Reference proteome</keyword>
<evidence type="ECO:0000256" key="6">
    <source>
        <dbReference type="SAM" id="Phobius"/>
    </source>
</evidence>
<proteinExistence type="predicted"/>
<evidence type="ECO:0000256" key="4">
    <source>
        <dbReference type="ARBA" id="ARBA00022989"/>
    </source>
</evidence>
<protein>
    <submittedName>
        <fullName evidence="8">DUF3817 domain-containing protein</fullName>
    </submittedName>
</protein>
<keyword evidence="5 6" id="KW-0472">Membrane</keyword>
<dbReference type="RefSeq" id="WP_377822948.1">
    <property type="nucleotide sequence ID" value="NZ_JBHSWJ010000002.1"/>
</dbReference>
<dbReference type="PANTHER" id="PTHR40077">
    <property type="entry name" value="MEMBRANE PROTEIN-RELATED"/>
    <property type="match status" value="1"/>
</dbReference>
<evidence type="ECO:0000256" key="1">
    <source>
        <dbReference type="ARBA" id="ARBA00004651"/>
    </source>
</evidence>
<keyword evidence="4 6" id="KW-1133">Transmembrane helix</keyword>
<organism evidence="8 9">
    <name type="scientific">Branchiibius cervicis</name>
    <dbReference type="NCBI Taxonomy" id="908252"/>
    <lineage>
        <taxon>Bacteria</taxon>
        <taxon>Bacillati</taxon>
        <taxon>Actinomycetota</taxon>
        <taxon>Actinomycetes</taxon>
        <taxon>Micrococcales</taxon>
        <taxon>Dermacoccaceae</taxon>
        <taxon>Branchiibius</taxon>
    </lineage>
</organism>
<keyword evidence="3 6" id="KW-0812">Transmembrane</keyword>
<keyword evidence="2" id="KW-1003">Cell membrane</keyword>
<evidence type="ECO:0000313" key="8">
    <source>
        <dbReference type="EMBL" id="MFC6714497.1"/>
    </source>
</evidence>
<dbReference type="Pfam" id="PF12823">
    <property type="entry name" value="DUF3817"/>
    <property type="match status" value="1"/>
</dbReference>
<comment type="subcellular location">
    <subcellularLocation>
        <location evidence="1">Cell membrane</location>
        <topology evidence="1">Multi-pass membrane protein</topology>
    </subcellularLocation>
</comment>
<accession>A0ABW2ATR4</accession>
<feature type="transmembrane region" description="Helical" evidence="6">
    <location>
        <begin position="23"/>
        <end position="44"/>
    </location>
</feature>
<feature type="transmembrane region" description="Helical" evidence="6">
    <location>
        <begin position="56"/>
        <end position="77"/>
    </location>
</feature>
<evidence type="ECO:0000256" key="3">
    <source>
        <dbReference type="ARBA" id="ARBA00022692"/>
    </source>
</evidence>
<dbReference type="PANTHER" id="PTHR40077:SF1">
    <property type="entry name" value="MEMBRANE PROTEIN"/>
    <property type="match status" value="1"/>
</dbReference>
<name>A0ABW2ATR4_9MICO</name>
<evidence type="ECO:0000256" key="5">
    <source>
        <dbReference type="ARBA" id="ARBA00023136"/>
    </source>
</evidence>
<evidence type="ECO:0000256" key="2">
    <source>
        <dbReference type="ARBA" id="ARBA00022475"/>
    </source>
</evidence>
<reference evidence="9" key="1">
    <citation type="journal article" date="2019" name="Int. J. Syst. Evol. Microbiol.">
        <title>The Global Catalogue of Microorganisms (GCM) 10K type strain sequencing project: providing services to taxonomists for standard genome sequencing and annotation.</title>
        <authorList>
            <consortium name="The Broad Institute Genomics Platform"/>
            <consortium name="The Broad Institute Genome Sequencing Center for Infectious Disease"/>
            <person name="Wu L."/>
            <person name="Ma J."/>
        </authorList>
    </citation>
    <scope>NUCLEOTIDE SEQUENCE [LARGE SCALE GENOMIC DNA]</scope>
    <source>
        <strain evidence="9">NBRC 106593</strain>
    </source>
</reference>
<feature type="transmembrane region" description="Helical" evidence="6">
    <location>
        <begin position="142"/>
        <end position="162"/>
    </location>
</feature>
<dbReference type="Proteomes" id="UP001596356">
    <property type="component" value="Unassembled WGS sequence"/>
</dbReference>
<gene>
    <name evidence="8" type="ORF">ACFQBT_11985</name>
</gene>